<feature type="domain" description="Transposase IS116/IS110/IS902 C-terminal" evidence="2">
    <location>
        <begin position="22"/>
        <end position="57"/>
    </location>
</feature>
<name>H3SIU5_9BACL</name>
<evidence type="ECO:0000313" key="3">
    <source>
        <dbReference type="EMBL" id="EHQ61049.1"/>
    </source>
</evidence>
<dbReference type="GO" id="GO:0006313">
    <property type="term" value="P:DNA transposition"/>
    <property type="evidence" value="ECO:0007669"/>
    <property type="project" value="InterPro"/>
</dbReference>
<evidence type="ECO:0000313" key="4">
    <source>
        <dbReference type="Proteomes" id="UP000003900"/>
    </source>
</evidence>
<gene>
    <name evidence="3" type="ORF">PDENDC454_17343</name>
</gene>
<sequence>MMQLGLSGRVLLESIVNAEKVLSPGNNENAGKKKSSRTMKGNRSLKAVLSQAAWAANNILHVEK</sequence>
<comment type="caution">
    <text evidence="3">The sequence shown here is derived from an EMBL/GenBank/DDBJ whole genome shotgun (WGS) entry which is preliminary data.</text>
</comment>
<dbReference type="GO" id="GO:0003677">
    <property type="term" value="F:DNA binding"/>
    <property type="evidence" value="ECO:0007669"/>
    <property type="project" value="InterPro"/>
</dbReference>
<proteinExistence type="predicted"/>
<evidence type="ECO:0000256" key="1">
    <source>
        <dbReference type="SAM" id="MobiDB-lite"/>
    </source>
</evidence>
<organism evidence="3 4">
    <name type="scientific">Paenibacillus dendritiformis C454</name>
    <dbReference type="NCBI Taxonomy" id="1131935"/>
    <lineage>
        <taxon>Bacteria</taxon>
        <taxon>Bacillati</taxon>
        <taxon>Bacillota</taxon>
        <taxon>Bacilli</taxon>
        <taxon>Bacillales</taxon>
        <taxon>Paenibacillaceae</taxon>
        <taxon>Paenibacillus</taxon>
    </lineage>
</organism>
<feature type="region of interest" description="Disordered" evidence="1">
    <location>
        <begin position="23"/>
        <end position="42"/>
    </location>
</feature>
<dbReference type="Pfam" id="PF02371">
    <property type="entry name" value="Transposase_20"/>
    <property type="match status" value="1"/>
</dbReference>
<dbReference type="EMBL" id="AHKH01000049">
    <property type="protein sequence ID" value="EHQ61049.1"/>
    <property type="molecule type" value="Genomic_DNA"/>
</dbReference>
<dbReference type="InterPro" id="IPR003346">
    <property type="entry name" value="Transposase_20"/>
</dbReference>
<evidence type="ECO:0000259" key="2">
    <source>
        <dbReference type="Pfam" id="PF02371"/>
    </source>
</evidence>
<dbReference type="Proteomes" id="UP000003900">
    <property type="component" value="Unassembled WGS sequence"/>
</dbReference>
<keyword evidence="4" id="KW-1185">Reference proteome</keyword>
<dbReference type="STRING" id="1131935.PDENDC454_17343"/>
<protein>
    <submittedName>
        <fullName evidence="3">Transposase IS116/IS110/IS902 family protein</fullName>
    </submittedName>
</protein>
<dbReference type="AlphaFoldDB" id="H3SIU5"/>
<reference evidence="3 4" key="1">
    <citation type="journal article" date="2012" name="J. Bacteriol.">
        <title>Genome Sequence of the Pattern-Forming Social Bacterium Paenibacillus dendritiformis C454 Chiral Morphotype.</title>
        <authorList>
            <person name="Sirota-Madi A."/>
            <person name="Olender T."/>
            <person name="Helman Y."/>
            <person name="Brainis I."/>
            <person name="Finkelshtein A."/>
            <person name="Roth D."/>
            <person name="Hagai E."/>
            <person name="Leshkowitz D."/>
            <person name="Brodsky L."/>
            <person name="Galatenko V."/>
            <person name="Nikolaev V."/>
            <person name="Gutnick D.L."/>
            <person name="Lancet D."/>
            <person name="Ben-Jacob E."/>
        </authorList>
    </citation>
    <scope>NUCLEOTIDE SEQUENCE [LARGE SCALE GENOMIC DNA]</scope>
    <source>
        <strain evidence="3 4">C454</strain>
    </source>
</reference>
<dbReference type="GO" id="GO:0004803">
    <property type="term" value="F:transposase activity"/>
    <property type="evidence" value="ECO:0007669"/>
    <property type="project" value="InterPro"/>
</dbReference>
<accession>H3SIU5</accession>